<keyword evidence="3" id="KW-1185">Reference proteome</keyword>
<dbReference type="GO" id="GO:0009390">
    <property type="term" value="C:dimethyl sulfoxide reductase complex"/>
    <property type="evidence" value="ECO:0007669"/>
    <property type="project" value="TreeGrafter"/>
</dbReference>
<feature type="transmembrane region" description="Helical" evidence="1">
    <location>
        <begin position="136"/>
        <end position="156"/>
    </location>
</feature>
<dbReference type="GO" id="GO:0019645">
    <property type="term" value="P:anaerobic electron transport chain"/>
    <property type="evidence" value="ECO:0007669"/>
    <property type="project" value="InterPro"/>
</dbReference>
<keyword evidence="1" id="KW-0812">Transmembrane</keyword>
<name>A0A2T3LDR6_9GAMM</name>
<reference evidence="2 3" key="1">
    <citation type="submission" date="2018-03" db="EMBL/GenBank/DDBJ databases">
        <title>Whole genome sequencing of Histamine producing bacteria.</title>
        <authorList>
            <person name="Butler K."/>
        </authorList>
    </citation>
    <scope>NUCLEOTIDE SEQUENCE [LARGE SCALE GENOMIC DNA]</scope>
    <source>
        <strain evidence="2 3">ATCC 19614</strain>
    </source>
</reference>
<feature type="transmembrane region" description="Helical" evidence="1">
    <location>
        <begin position="105"/>
        <end position="124"/>
    </location>
</feature>
<evidence type="ECO:0000313" key="3">
    <source>
        <dbReference type="Proteomes" id="UP000241803"/>
    </source>
</evidence>
<organism evidence="2 3">
    <name type="scientific">Photobacterium indicum</name>
    <dbReference type="NCBI Taxonomy" id="81447"/>
    <lineage>
        <taxon>Bacteria</taxon>
        <taxon>Pseudomonadati</taxon>
        <taxon>Pseudomonadota</taxon>
        <taxon>Gammaproteobacteria</taxon>
        <taxon>Vibrionales</taxon>
        <taxon>Vibrionaceae</taxon>
        <taxon>Photobacterium</taxon>
    </lineage>
</organism>
<accession>A0A2T3LDR6</accession>
<feature type="transmembrane region" description="Helical" evidence="1">
    <location>
        <begin position="201"/>
        <end position="221"/>
    </location>
</feature>
<evidence type="ECO:0000313" key="2">
    <source>
        <dbReference type="EMBL" id="PSV49508.1"/>
    </source>
</evidence>
<dbReference type="PANTHER" id="PTHR38095">
    <property type="entry name" value="ANAEROBIC DIMETHYL SULFOXIDE REDUCTASE CHAIN YNFH"/>
    <property type="match status" value="1"/>
</dbReference>
<dbReference type="EMBL" id="PYOC01000001">
    <property type="protein sequence ID" value="PSV49508.1"/>
    <property type="molecule type" value="Genomic_DNA"/>
</dbReference>
<keyword evidence="1" id="KW-1133">Transmembrane helix</keyword>
<comment type="caution">
    <text evidence="2">The sequence shown here is derived from an EMBL/GenBank/DDBJ whole genome shotgun (WGS) entry which is preliminary data.</text>
</comment>
<dbReference type="PANTHER" id="PTHR38095:SF3">
    <property type="entry name" value="ANAEROBIC DIMETHYL SULFOXIDE REDUCTASE, SUBUNIT C"/>
    <property type="match status" value="1"/>
</dbReference>
<protein>
    <submittedName>
        <fullName evidence="2">Dimethylsulfoxide reductase</fullName>
    </submittedName>
</protein>
<feature type="transmembrane region" description="Helical" evidence="1">
    <location>
        <begin position="241"/>
        <end position="260"/>
    </location>
</feature>
<dbReference type="GO" id="GO:0005886">
    <property type="term" value="C:plasma membrane"/>
    <property type="evidence" value="ECO:0007669"/>
    <property type="project" value="TreeGrafter"/>
</dbReference>
<dbReference type="Proteomes" id="UP000241803">
    <property type="component" value="Unassembled WGS sequence"/>
</dbReference>
<feature type="transmembrane region" description="Helical" evidence="1">
    <location>
        <begin position="272"/>
        <end position="294"/>
    </location>
</feature>
<gene>
    <name evidence="2" type="ORF">C9J47_02770</name>
</gene>
<sequence length="300" mass="33127">MRVRRMIKPVTWQIRRRYNMAWHEWPLILFTVLAQTAVGAFLLLGCIILAGKLCIGESDRLHKNMFFIWVLMGLGFMASTVHLGSPLRAMNALNQVGSSWLSNEIFTGSLFFAAGGFYWLLEVLDKGAESLRKALLVIAMIIGVSFMYSMIKVYLIDTVPTWDTVYTPMAFILTTIISGLIFGHMLLTASDHKMAALDNALPLFGAIAVAVSVIATVSQMISLGDINTAIVSASDLIPDMMQLQILRVGLLLAALGVWFVPRLMVSRPGVPVMLLSFILVFSSELVSRGMFYGLHMTVGM</sequence>
<feature type="transmembrane region" description="Helical" evidence="1">
    <location>
        <begin position="27"/>
        <end position="54"/>
    </location>
</feature>
<dbReference type="InterPro" id="IPR007059">
    <property type="entry name" value="DmsC"/>
</dbReference>
<feature type="transmembrane region" description="Helical" evidence="1">
    <location>
        <begin position="168"/>
        <end position="189"/>
    </location>
</feature>
<evidence type="ECO:0000256" key="1">
    <source>
        <dbReference type="SAM" id="Phobius"/>
    </source>
</evidence>
<dbReference type="Pfam" id="PF04976">
    <property type="entry name" value="DmsC"/>
    <property type="match status" value="1"/>
</dbReference>
<proteinExistence type="predicted"/>
<dbReference type="GO" id="GO:0009389">
    <property type="term" value="F:dimethyl sulfoxide reductase activity"/>
    <property type="evidence" value="ECO:0007669"/>
    <property type="project" value="TreeGrafter"/>
</dbReference>
<keyword evidence="1" id="KW-0472">Membrane</keyword>
<feature type="transmembrane region" description="Helical" evidence="1">
    <location>
        <begin position="66"/>
        <end position="85"/>
    </location>
</feature>
<dbReference type="AlphaFoldDB" id="A0A2T3LDR6"/>